<dbReference type="OrthoDB" id="543373at2759"/>
<dbReference type="AlphaFoldDB" id="A0A0C3NEV5"/>
<feature type="region of interest" description="Disordered" evidence="8">
    <location>
        <begin position="274"/>
        <end position="310"/>
    </location>
</feature>
<proteinExistence type="predicted"/>
<keyword evidence="6" id="KW-0653">Protein transport</keyword>
<evidence type="ECO:0008006" key="13">
    <source>
        <dbReference type="Google" id="ProtNLM"/>
    </source>
</evidence>
<evidence type="ECO:0000313" key="11">
    <source>
        <dbReference type="EMBL" id="KIP03184.1"/>
    </source>
</evidence>
<dbReference type="STRING" id="745531.A0A0C3NEV5"/>
<evidence type="ECO:0000259" key="9">
    <source>
        <dbReference type="Pfam" id="PF25574"/>
    </source>
</evidence>
<dbReference type="InterPro" id="IPR011989">
    <property type="entry name" value="ARM-like"/>
</dbReference>
<dbReference type="Gene3D" id="1.25.10.10">
    <property type="entry name" value="Leucine-rich Repeat Variant"/>
    <property type="match status" value="1"/>
</dbReference>
<accession>A0A0C3NEV5</accession>
<keyword evidence="4" id="KW-0963">Cytoplasm</keyword>
<sequence length="924" mass="101376">MDPVVPPQVTAELTQILSNLVLGDNEIRSSAEKAVNDRLAQTPELYLLALAQFAASAGTEVMRSFSLVLLRRLLFRSPTNQSLPLYDHLSAQTLATLERLLLHSLLREPSIAVRRRATDTVAEMANHSMSRGRPWHALQQQAFSMAEDPDPVSRESAYRVFAGSPNLIMDLQTDSVLAMLQKGLQDPHSVEVRHAALKASVAFLSASDIHQQAQSLGLLYPMLNTLPLLPHTHLPGFLSTLTPLASSHPSLFETHLPALLKFLPSLILPSVDSGPTPTVARPNPDSQAFTFPPPSEADLKGKGPAASDEDEETVEVRKAALEFMVSLSEARPHMVRRVDGWTAAVVRGCLEGMGDIPEEDMEIWLEADVRAPLPSFCRPADDPTDDTYPHVYEQALDRVAIALKGKAVLPPAFQYIPGMLVSHDWRLRHAGLMAIAAIAEGTSELMQKELGKVVELVVPTFADSHPRVRYAACQCIGQLCTDLEEIIQAQYHQQLFSVLIPTLEAPESRVHAHAAAALINFCEGVERDTLIPYLDPIVERLLKLLNPGVPGKTPKRYVQEQVITTLAMVADASEATFAKHYHAIMPLLLNVLENANGPDYGKLRLKAMECAGLIAIAVGRDVFRPDANSFIELLIRVQNTPPDHSDSMLGHYLIATWAKVCQAMGPEFEPYLPVVMSPLLQAASAKADLSIYDEDEPAEERDGWETISMDGKQIGIKTSAIEEKCQAFETLVIYCSTLNSRFAPYLSQTLELALPALRFYFHDGVREASALLIPMLLACGKNSGTLTPHMVNATFTQLVHCIGTESDPTFLSSLYRCFSACMRVAGGAHALPQEVQDAVLEATKRQLQSIADRRKSRAGKPAAELADDREDLMLVEEMEDFALEDMAKMLAAMEQNHGLLVAVGSVQELGLHLDQWESGDEGES</sequence>
<evidence type="ECO:0000256" key="2">
    <source>
        <dbReference type="ARBA" id="ARBA00004496"/>
    </source>
</evidence>
<dbReference type="InterPro" id="IPR058584">
    <property type="entry name" value="IMB1_TNPO1-like_TPR"/>
</dbReference>
<dbReference type="InterPro" id="IPR040122">
    <property type="entry name" value="Importin_beta"/>
</dbReference>
<evidence type="ECO:0000256" key="6">
    <source>
        <dbReference type="ARBA" id="ARBA00022927"/>
    </source>
</evidence>
<dbReference type="InterPro" id="IPR057672">
    <property type="entry name" value="TPR_IPO4/5"/>
</dbReference>
<dbReference type="Pfam" id="PF25574">
    <property type="entry name" value="TPR_IMB1"/>
    <property type="match status" value="1"/>
</dbReference>
<comment type="subcellular location">
    <subcellularLocation>
        <location evidence="2">Cytoplasm</location>
    </subcellularLocation>
    <subcellularLocation>
        <location evidence="1">Nucleus</location>
    </subcellularLocation>
</comment>
<evidence type="ECO:0000256" key="8">
    <source>
        <dbReference type="SAM" id="MobiDB-lite"/>
    </source>
</evidence>
<keyword evidence="5" id="KW-0677">Repeat</keyword>
<dbReference type="GO" id="GO:0005737">
    <property type="term" value="C:cytoplasm"/>
    <property type="evidence" value="ECO:0007669"/>
    <property type="project" value="UniProtKB-SubCell"/>
</dbReference>
<dbReference type="GO" id="GO:0006606">
    <property type="term" value="P:protein import into nucleus"/>
    <property type="evidence" value="ECO:0007669"/>
    <property type="project" value="InterPro"/>
</dbReference>
<dbReference type="GO" id="GO:0005634">
    <property type="term" value="C:nucleus"/>
    <property type="evidence" value="ECO:0007669"/>
    <property type="project" value="UniProtKB-SubCell"/>
</dbReference>
<dbReference type="InterPro" id="IPR041653">
    <property type="entry name" value="Importin_rep_4"/>
</dbReference>
<evidence type="ECO:0000256" key="1">
    <source>
        <dbReference type="ARBA" id="ARBA00004123"/>
    </source>
</evidence>
<reference evidence="11 12" key="1">
    <citation type="journal article" date="2014" name="PLoS Genet.">
        <title>Analysis of the Phlebiopsis gigantea genome, transcriptome and secretome provides insight into its pioneer colonization strategies of wood.</title>
        <authorList>
            <person name="Hori C."/>
            <person name="Ishida T."/>
            <person name="Igarashi K."/>
            <person name="Samejima M."/>
            <person name="Suzuki H."/>
            <person name="Master E."/>
            <person name="Ferreira P."/>
            <person name="Ruiz-Duenas F.J."/>
            <person name="Held B."/>
            <person name="Canessa P."/>
            <person name="Larrondo L.F."/>
            <person name="Schmoll M."/>
            <person name="Druzhinina I.S."/>
            <person name="Kubicek C.P."/>
            <person name="Gaskell J.A."/>
            <person name="Kersten P."/>
            <person name="St John F."/>
            <person name="Glasner J."/>
            <person name="Sabat G."/>
            <person name="Splinter BonDurant S."/>
            <person name="Syed K."/>
            <person name="Yadav J."/>
            <person name="Mgbeahuruike A.C."/>
            <person name="Kovalchuk A."/>
            <person name="Asiegbu F.O."/>
            <person name="Lackner G."/>
            <person name="Hoffmeister D."/>
            <person name="Rencoret J."/>
            <person name="Gutierrez A."/>
            <person name="Sun H."/>
            <person name="Lindquist E."/>
            <person name="Barry K."/>
            <person name="Riley R."/>
            <person name="Grigoriev I.V."/>
            <person name="Henrissat B."/>
            <person name="Kues U."/>
            <person name="Berka R.M."/>
            <person name="Martinez A.T."/>
            <person name="Covert S.F."/>
            <person name="Blanchette R.A."/>
            <person name="Cullen D."/>
        </authorList>
    </citation>
    <scope>NUCLEOTIDE SEQUENCE [LARGE SCALE GENOMIC DNA]</scope>
    <source>
        <strain evidence="11 12">11061_1 CR5-6</strain>
    </source>
</reference>
<protein>
    <recommendedName>
        <fullName evidence="13">TOG domain-containing protein</fullName>
    </recommendedName>
</protein>
<feature type="domain" description="Importin subunit beta-1/Transportin-1-like TPR repeats" evidence="9">
    <location>
        <begin position="530"/>
        <end position="688"/>
    </location>
</feature>
<name>A0A0C3NEV5_PHLG1</name>
<dbReference type="Proteomes" id="UP000053257">
    <property type="component" value="Unassembled WGS sequence"/>
</dbReference>
<keyword evidence="12" id="KW-1185">Reference proteome</keyword>
<dbReference type="InterPro" id="IPR041389">
    <property type="entry name" value="Importin_rep_6"/>
</dbReference>
<gene>
    <name evidence="11" type="ORF">PHLGIDRAFT_95118</name>
</gene>
<dbReference type="HOGENOM" id="CLU_003794_0_2_1"/>
<evidence type="ECO:0000259" key="10">
    <source>
        <dbReference type="Pfam" id="PF25780"/>
    </source>
</evidence>
<evidence type="ECO:0000256" key="5">
    <source>
        <dbReference type="ARBA" id="ARBA00022737"/>
    </source>
</evidence>
<dbReference type="Pfam" id="PF18829">
    <property type="entry name" value="Importin_rep_6"/>
    <property type="match status" value="1"/>
</dbReference>
<dbReference type="Pfam" id="PF18808">
    <property type="entry name" value="Importin_rep_4"/>
    <property type="match status" value="1"/>
</dbReference>
<dbReference type="InterPro" id="IPR016024">
    <property type="entry name" value="ARM-type_fold"/>
</dbReference>
<dbReference type="Pfam" id="PF13513">
    <property type="entry name" value="HEAT_EZ"/>
    <property type="match status" value="1"/>
</dbReference>
<evidence type="ECO:0000256" key="3">
    <source>
        <dbReference type="ARBA" id="ARBA00022448"/>
    </source>
</evidence>
<dbReference type="SUPFAM" id="SSF48371">
    <property type="entry name" value="ARM repeat"/>
    <property type="match status" value="1"/>
</dbReference>
<evidence type="ECO:0000256" key="7">
    <source>
        <dbReference type="ARBA" id="ARBA00023242"/>
    </source>
</evidence>
<dbReference type="Pfam" id="PF25780">
    <property type="entry name" value="TPR_IPO5"/>
    <property type="match status" value="1"/>
</dbReference>
<evidence type="ECO:0000256" key="4">
    <source>
        <dbReference type="ARBA" id="ARBA00022490"/>
    </source>
</evidence>
<feature type="domain" description="IPO4/5-like TPR repeats" evidence="10">
    <location>
        <begin position="112"/>
        <end position="262"/>
    </location>
</feature>
<dbReference type="PANTHER" id="PTHR10527">
    <property type="entry name" value="IMPORTIN BETA"/>
    <property type="match status" value="1"/>
</dbReference>
<keyword evidence="3" id="KW-0813">Transport</keyword>
<organism evidence="11 12">
    <name type="scientific">Phlebiopsis gigantea (strain 11061_1 CR5-6)</name>
    <name type="common">White-rot fungus</name>
    <name type="synonym">Peniophora gigantea</name>
    <dbReference type="NCBI Taxonomy" id="745531"/>
    <lineage>
        <taxon>Eukaryota</taxon>
        <taxon>Fungi</taxon>
        <taxon>Dikarya</taxon>
        <taxon>Basidiomycota</taxon>
        <taxon>Agaricomycotina</taxon>
        <taxon>Agaricomycetes</taxon>
        <taxon>Polyporales</taxon>
        <taxon>Phanerochaetaceae</taxon>
        <taxon>Phlebiopsis</taxon>
    </lineage>
</organism>
<dbReference type="EMBL" id="KN840629">
    <property type="protein sequence ID" value="KIP03184.1"/>
    <property type="molecule type" value="Genomic_DNA"/>
</dbReference>
<evidence type="ECO:0000313" key="12">
    <source>
        <dbReference type="Proteomes" id="UP000053257"/>
    </source>
</evidence>
<keyword evidence="7" id="KW-0539">Nucleus</keyword>